<dbReference type="Gene3D" id="1.10.238.10">
    <property type="entry name" value="EF-hand"/>
    <property type="match status" value="1"/>
</dbReference>
<dbReference type="InterPro" id="IPR000261">
    <property type="entry name" value="EH_dom"/>
</dbReference>
<feature type="compositionally biased region" description="Polar residues" evidence="1">
    <location>
        <begin position="424"/>
        <end position="433"/>
    </location>
</feature>
<evidence type="ECO:0000313" key="3">
    <source>
        <dbReference type="EMBL" id="OCK85689.1"/>
    </source>
</evidence>
<evidence type="ECO:0000259" key="2">
    <source>
        <dbReference type="PROSITE" id="PS50031"/>
    </source>
</evidence>
<dbReference type="PROSITE" id="PS50031">
    <property type="entry name" value="EH"/>
    <property type="match status" value="1"/>
</dbReference>
<dbReference type="SUPFAM" id="SSF47473">
    <property type="entry name" value="EF-hand"/>
    <property type="match status" value="1"/>
</dbReference>
<feature type="compositionally biased region" description="Polar residues" evidence="1">
    <location>
        <begin position="212"/>
        <end position="221"/>
    </location>
</feature>
<organism evidence="3 4">
    <name type="scientific">Lepidopterella palustris CBS 459.81</name>
    <dbReference type="NCBI Taxonomy" id="1314670"/>
    <lineage>
        <taxon>Eukaryota</taxon>
        <taxon>Fungi</taxon>
        <taxon>Dikarya</taxon>
        <taxon>Ascomycota</taxon>
        <taxon>Pezizomycotina</taxon>
        <taxon>Dothideomycetes</taxon>
        <taxon>Pleosporomycetidae</taxon>
        <taxon>Mytilinidiales</taxon>
        <taxon>Argynnaceae</taxon>
        <taxon>Lepidopterella</taxon>
    </lineage>
</organism>
<dbReference type="Pfam" id="PF12763">
    <property type="entry name" value="EH"/>
    <property type="match status" value="1"/>
</dbReference>
<feature type="compositionally biased region" description="Polar residues" evidence="1">
    <location>
        <begin position="99"/>
        <end position="109"/>
    </location>
</feature>
<dbReference type="SMART" id="SM00027">
    <property type="entry name" value="EH"/>
    <property type="match status" value="1"/>
</dbReference>
<dbReference type="CDD" id="cd00052">
    <property type="entry name" value="EH"/>
    <property type="match status" value="1"/>
</dbReference>
<feature type="domain" description="EH" evidence="2">
    <location>
        <begin position="604"/>
        <end position="654"/>
    </location>
</feature>
<dbReference type="OrthoDB" id="10045710at2759"/>
<proteinExistence type="predicted"/>
<protein>
    <recommendedName>
        <fullName evidence="2">EH domain-containing protein</fullName>
    </recommendedName>
</protein>
<feature type="compositionally biased region" description="Basic residues" evidence="1">
    <location>
        <begin position="478"/>
        <end position="490"/>
    </location>
</feature>
<gene>
    <name evidence="3" type="ORF">K432DRAFT_377458</name>
</gene>
<accession>A0A8E2EKM7</accession>
<keyword evidence="4" id="KW-1185">Reference proteome</keyword>
<feature type="compositionally biased region" description="Low complexity" evidence="1">
    <location>
        <begin position="339"/>
        <end position="349"/>
    </location>
</feature>
<sequence length="681" mass="74645">MTGDNSSQNTQESLRHGEIQYNVRDAALRGAAFAFSKPPVKPKPLISTYTSDSNGALAAATVAGMGVQQAPSISSVQIITPTVRKQWTGGSHRPIASPVQPSKTNSSGTLEIPFESPSNRSSSPSNIAAKLAAARASPRKLNSDPHSSALLNQREIEHGDALLPAGSVGPAKARLKPLEKQPSRQRSNSIGAEMYMSDNKNLSPKDRKATDDSSILPTTSLVRLFEQDRFKTSASPKPDTILTARGVLTPVESPKPQRRAPIFLHEKPDLPPPKNEQNEDGKRVTAKPKPSAPLALKTTAEPPKPPPQRRSRPPSQEAPTTHHLRRSLSGSLDGMENDSSSSSYASAPESHAEMKAKPDVPPPRRSRTKTDSLVPSTEIEPQQKPRPPIVPAKSKISTMVSQPTRLATPETFLPSRPTPLATESYPTSSTYHSNYQRQSLRQITPHMTGDSLANAMVGAALASSHYVSPPPALPSRHQQPKKHHYHHFHSPSRSASPPKRKSEPGKLLTTMRKDSSSSEDESERYKRKGKRVLGVGRKHPNKHHEGARKRWRDTITERERKRYEGVWAANRGLHIPLPKSPSPSPNSLDEFTGPAHEVVNLVVKDIWSRSRLPEHVLEEVWALVDSRGVGRLRREEYVVGMWLIDQALKGRKLPIRVSESVWGSVRGVGVDVRLRSGKGPG</sequence>
<feature type="region of interest" description="Disordered" evidence="1">
    <location>
        <begin position="173"/>
        <end position="433"/>
    </location>
</feature>
<dbReference type="Proteomes" id="UP000250266">
    <property type="component" value="Unassembled WGS sequence"/>
</dbReference>
<dbReference type="InterPro" id="IPR011992">
    <property type="entry name" value="EF-hand-dom_pair"/>
</dbReference>
<feature type="region of interest" description="Disordered" evidence="1">
    <location>
        <begin position="466"/>
        <end position="549"/>
    </location>
</feature>
<evidence type="ECO:0000313" key="4">
    <source>
        <dbReference type="Proteomes" id="UP000250266"/>
    </source>
</evidence>
<evidence type="ECO:0000256" key="1">
    <source>
        <dbReference type="SAM" id="MobiDB-lite"/>
    </source>
</evidence>
<feature type="compositionally biased region" description="Low complexity" evidence="1">
    <location>
        <begin position="116"/>
        <end position="136"/>
    </location>
</feature>
<dbReference type="EMBL" id="KV744815">
    <property type="protein sequence ID" value="OCK85689.1"/>
    <property type="molecule type" value="Genomic_DNA"/>
</dbReference>
<reference evidence="3 4" key="1">
    <citation type="journal article" date="2016" name="Nat. Commun.">
        <title>Ectomycorrhizal ecology is imprinted in the genome of the dominant symbiotic fungus Cenococcum geophilum.</title>
        <authorList>
            <consortium name="DOE Joint Genome Institute"/>
            <person name="Peter M."/>
            <person name="Kohler A."/>
            <person name="Ohm R.A."/>
            <person name="Kuo A."/>
            <person name="Krutzmann J."/>
            <person name="Morin E."/>
            <person name="Arend M."/>
            <person name="Barry K.W."/>
            <person name="Binder M."/>
            <person name="Choi C."/>
            <person name="Clum A."/>
            <person name="Copeland A."/>
            <person name="Grisel N."/>
            <person name="Haridas S."/>
            <person name="Kipfer T."/>
            <person name="LaButti K."/>
            <person name="Lindquist E."/>
            <person name="Lipzen A."/>
            <person name="Maire R."/>
            <person name="Meier B."/>
            <person name="Mihaltcheva S."/>
            <person name="Molinier V."/>
            <person name="Murat C."/>
            <person name="Poggeler S."/>
            <person name="Quandt C.A."/>
            <person name="Sperisen C."/>
            <person name="Tritt A."/>
            <person name="Tisserant E."/>
            <person name="Crous P.W."/>
            <person name="Henrissat B."/>
            <person name="Nehls U."/>
            <person name="Egli S."/>
            <person name="Spatafora J.W."/>
            <person name="Grigoriev I.V."/>
            <person name="Martin F.M."/>
        </authorList>
    </citation>
    <scope>NUCLEOTIDE SEQUENCE [LARGE SCALE GENOMIC DNA]</scope>
    <source>
        <strain evidence="3 4">CBS 459.81</strain>
    </source>
</reference>
<name>A0A8E2EKM7_9PEZI</name>
<dbReference type="AlphaFoldDB" id="A0A8E2EKM7"/>
<feature type="compositionally biased region" description="Polar residues" evidence="1">
    <location>
        <begin position="395"/>
        <end position="405"/>
    </location>
</feature>
<feature type="region of interest" description="Disordered" evidence="1">
    <location>
        <begin position="86"/>
        <end position="146"/>
    </location>
</feature>
<feature type="compositionally biased region" description="Basic residues" evidence="1">
    <location>
        <begin position="525"/>
        <end position="549"/>
    </location>
</feature>